<evidence type="ECO:0000313" key="6">
    <source>
        <dbReference type="EMBL" id="TWB87475.1"/>
    </source>
</evidence>
<dbReference type="PROSITE" id="PS00519">
    <property type="entry name" value="HTH_ASNC_1"/>
    <property type="match status" value="1"/>
</dbReference>
<dbReference type="InterPro" id="IPR019885">
    <property type="entry name" value="Tscrpt_reg_HTH_AsnC-type_CS"/>
</dbReference>
<dbReference type="SUPFAM" id="SSF46785">
    <property type="entry name" value="Winged helix' DNA-binding domain"/>
    <property type="match status" value="1"/>
</dbReference>
<dbReference type="Proteomes" id="UP000321304">
    <property type="component" value="Unassembled WGS sequence"/>
</dbReference>
<evidence type="ECO:0000256" key="4">
    <source>
        <dbReference type="ARBA" id="ARBA00023163"/>
    </source>
</evidence>
<accession>A0A560KW84</accession>
<dbReference type="PANTHER" id="PTHR30154">
    <property type="entry name" value="LEUCINE-RESPONSIVE REGULATORY PROTEIN"/>
    <property type="match status" value="1"/>
</dbReference>
<dbReference type="PANTHER" id="PTHR30154:SF0">
    <property type="entry name" value="LEUCINE-RESPONSIVE REGULATORY PROTEIN"/>
    <property type="match status" value="1"/>
</dbReference>
<dbReference type="GO" id="GO:0043200">
    <property type="term" value="P:response to amino acid"/>
    <property type="evidence" value="ECO:0007669"/>
    <property type="project" value="TreeGrafter"/>
</dbReference>
<dbReference type="InterPro" id="IPR011991">
    <property type="entry name" value="ArsR-like_HTH"/>
</dbReference>
<evidence type="ECO:0000313" key="7">
    <source>
        <dbReference type="Proteomes" id="UP000321304"/>
    </source>
</evidence>
<sequence length="158" mass="17470">MAVGMTEIDKTDRKILSILQGDGRIANVELAERIGLSPTSVGERLKRLQRDGFVEGYGARLNPHRLGLGLLVFVEVLLDKTTPDVFEKFARAVQTAPEVLECHMVAGGFDYLVKARVANMTAYRRFLGETLLALPGVRETRTYAVMEEVKRDAPLPVG</sequence>
<dbReference type="Pfam" id="PF13412">
    <property type="entry name" value="HTH_24"/>
    <property type="match status" value="1"/>
</dbReference>
<dbReference type="FunFam" id="3.30.70.920:FF:000001">
    <property type="entry name" value="Transcriptional regulator, AsnC family"/>
    <property type="match status" value="1"/>
</dbReference>
<keyword evidence="1" id="KW-0805">Transcription regulation</keyword>
<dbReference type="Gene3D" id="1.10.10.10">
    <property type="entry name" value="Winged helix-like DNA-binding domain superfamily/Winged helix DNA-binding domain"/>
    <property type="match status" value="1"/>
</dbReference>
<comment type="caution">
    <text evidence="6">The sequence shown here is derived from an EMBL/GenBank/DDBJ whole genome shotgun (WGS) entry which is preliminary data.</text>
</comment>
<proteinExistence type="predicted"/>
<name>A0A560KW84_9BRAD</name>
<dbReference type="AlphaFoldDB" id="A0A560KW84"/>
<feature type="domain" description="HTH asnC-type" evidence="5">
    <location>
        <begin position="8"/>
        <end position="69"/>
    </location>
</feature>
<keyword evidence="2" id="KW-0238">DNA-binding</keyword>
<dbReference type="EMBL" id="VITY01000021">
    <property type="protein sequence ID" value="TWB87475.1"/>
    <property type="molecule type" value="Genomic_DNA"/>
</dbReference>
<evidence type="ECO:0000256" key="2">
    <source>
        <dbReference type="ARBA" id="ARBA00023125"/>
    </source>
</evidence>
<keyword evidence="3" id="KW-0010">Activator</keyword>
<dbReference type="Gene3D" id="3.30.70.920">
    <property type="match status" value="1"/>
</dbReference>
<dbReference type="GO" id="GO:0006355">
    <property type="term" value="P:regulation of DNA-templated transcription"/>
    <property type="evidence" value="ECO:0007669"/>
    <property type="project" value="UniProtKB-ARBA"/>
</dbReference>
<dbReference type="GO" id="GO:0005829">
    <property type="term" value="C:cytosol"/>
    <property type="evidence" value="ECO:0007669"/>
    <property type="project" value="TreeGrafter"/>
</dbReference>
<evidence type="ECO:0000256" key="1">
    <source>
        <dbReference type="ARBA" id="ARBA00023015"/>
    </source>
</evidence>
<dbReference type="InterPro" id="IPR011008">
    <property type="entry name" value="Dimeric_a/b-barrel"/>
</dbReference>
<dbReference type="InterPro" id="IPR019887">
    <property type="entry name" value="Tscrpt_reg_AsnC/Lrp_C"/>
</dbReference>
<dbReference type="PROSITE" id="PS50956">
    <property type="entry name" value="HTH_ASNC_2"/>
    <property type="match status" value="1"/>
</dbReference>
<dbReference type="SMART" id="SM00344">
    <property type="entry name" value="HTH_ASNC"/>
    <property type="match status" value="1"/>
</dbReference>
<dbReference type="SUPFAM" id="SSF54909">
    <property type="entry name" value="Dimeric alpha+beta barrel"/>
    <property type="match status" value="1"/>
</dbReference>
<keyword evidence="7" id="KW-1185">Reference proteome</keyword>
<dbReference type="CDD" id="cd00090">
    <property type="entry name" value="HTH_ARSR"/>
    <property type="match status" value="1"/>
</dbReference>
<dbReference type="GO" id="GO:0043565">
    <property type="term" value="F:sequence-specific DNA binding"/>
    <property type="evidence" value="ECO:0007669"/>
    <property type="project" value="InterPro"/>
</dbReference>
<evidence type="ECO:0000256" key="3">
    <source>
        <dbReference type="ARBA" id="ARBA00023159"/>
    </source>
</evidence>
<protein>
    <submittedName>
        <fullName evidence="6">Lrp/AsnC family leucine-responsive transcriptional regulator</fullName>
    </submittedName>
</protein>
<dbReference type="InterPro" id="IPR036388">
    <property type="entry name" value="WH-like_DNA-bd_sf"/>
</dbReference>
<dbReference type="InterPro" id="IPR019888">
    <property type="entry name" value="Tscrpt_reg_AsnC-like"/>
</dbReference>
<organism evidence="6 7">
    <name type="scientific">Bradyrhizobium macuxiense</name>
    <dbReference type="NCBI Taxonomy" id="1755647"/>
    <lineage>
        <taxon>Bacteria</taxon>
        <taxon>Pseudomonadati</taxon>
        <taxon>Pseudomonadota</taxon>
        <taxon>Alphaproteobacteria</taxon>
        <taxon>Hyphomicrobiales</taxon>
        <taxon>Nitrobacteraceae</taxon>
        <taxon>Bradyrhizobium</taxon>
    </lineage>
</organism>
<evidence type="ECO:0000259" key="5">
    <source>
        <dbReference type="PROSITE" id="PS50956"/>
    </source>
</evidence>
<dbReference type="InterPro" id="IPR036390">
    <property type="entry name" value="WH_DNA-bd_sf"/>
</dbReference>
<keyword evidence="4" id="KW-0804">Transcription</keyword>
<dbReference type="STRING" id="1755647.AS156_09605"/>
<dbReference type="PRINTS" id="PR00033">
    <property type="entry name" value="HTHASNC"/>
</dbReference>
<dbReference type="InterPro" id="IPR000485">
    <property type="entry name" value="AsnC-type_HTH_dom"/>
</dbReference>
<dbReference type="Pfam" id="PF01037">
    <property type="entry name" value="AsnC_trans_reg"/>
    <property type="match status" value="1"/>
</dbReference>
<gene>
    <name evidence="6" type="ORF">FBZ93_12136</name>
</gene>
<reference evidence="6 7" key="1">
    <citation type="submission" date="2019-06" db="EMBL/GenBank/DDBJ databases">
        <title>Genomic Encyclopedia of Type Strains, Phase IV (KMG-V): Genome sequencing to study the core and pangenomes of soil and plant-associated prokaryotes.</title>
        <authorList>
            <person name="Whitman W."/>
        </authorList>
    </citation>
    <scope>NUCLEOTIDE SEQUENCE [LARGE SCALE GENOMIC DNA]</scope>
    <source>
        <strain evidence="6 7">BR 10355</strain>
    </source>
</reference>